<dbReference type="RefSeq" id="WP_194027896.1">
    <property type="nucleotide sequence ID" value="NZ_JADEWZ010000003.1"/>
</dbReference>
<name>A0A8J7B7Y3_9CYAN</name>
<evidence type="ECO:0000256" key="1">
    <source>
        <dbReference type="SAM" id="Coils"/>
    </source>
</evidence>
<evidence type="ECO:0000256" key="2">
    <source>
        <dbReference type="SAM" id="Phobius"/>
    </source>
</evidence>
<feature type="coiled-coil region" evidence="1">
    <location>
        <begin position="112"/>
        <end position="146"/>
    </location>
</feature>
<dbReference type="AlphaFoldDB" id="A0A8J7B7Y3"/>
<gene>
    <name evidence="3" type="ORF">IQ249_02740</name>
</gene>
<organism evidence="3 4">
    <name type="scientific">Lusitaniella coriacea LEGE 07157</name>
    <dbReference type="NCBI Taxonomy" id="945747"/>
    <lineage>
        <taxon>Bacteria</taxon>
        <taxon>Bacillati</taxon>
        <taxon>Cyanobacteriota</taxon>
        <taxon>Cyanophyceae</taxon>
        <taxon>Spirulinales</taxon>
        <taxon>Lusitaniellaceae</taxon>
        <taxon>Lusitaniella</taxon>
    </lineage>
</organism>
<comment type="caution">
    <text evidence="3">The sequence shown here is derived from an EMBL/GenBank/DDBJ whole genome shotgun (WGS) entry which is preliminary data.</text>
</comment>
<keyword evidence="4" id="KW-1185">Reference proteome</keyword>
<protein>
    <submittedName>
        <fullName evidence="3">Uncharacterized protein</fullName>
    </submittedName>
</protein>
<keyword evidence="2" id="KW-0472">Membrane</keyword>
<keyword evidence="1" id="KW-0175">Coiled coil</keyword>
<feature type="transmembrane region" description="Helical" evidence="2">
    <location>
        <begin position="42"/>
        <end position="63"/>
    </location>
</feature>
<proteinExistence type="predicted"/>
<dbReference type="EMBL" id="JADEWZ010000003">
    <property type="protein sequence ID" value="MBE9114805.1"/>
    <property type="molecule type" value="Genomic_DNA"/>
</dbReference>
<evidence type="ECO:0000313" key="3">
    <source>
        <dbReference type="EMBL" id="MBE9114805.1"/>
    </source>
</evidence>
<keyword evidence="2" id="KW-0812">Transmembrane</keyword>
<keyword evidence="2" id="KW-1133">Transmembrane helix</keyword>
<accession>A0A8J7B7Y3</accession>
<dbReference type="Proteomes" id="UP000654482">
    <property type="component" value="Unassembled WGS sequence"/>
</dbReference>
<feature type="transmembrane region" description="Helical" evidence="2">
    <location>
        <begin position="69"/>
        <end position="89"/>
    </location>
</feature>
<evidence type="ECO:0000313" key="4">
    <source>
        <dbReference type="Proteomes" id="UP000654482"/>
    </source>
</evidence>
<sequence>MIERTDIFKSNINNAIQSEFSKIIHNWSVEHPLINWGFSHPILTVILLLVLVSFIVFIIQNLFKFINQLITATWLAILGSPFKIGNYLFNFVKIRATQKQTRDRGTLPVLNSTEEKLELSEIVQRLETLNQEQDRLLKQVVEILNADRKSSSE</sequence>
<reference evidence="3" key="1">
    <citation type="submission" date="2020-10" db="EMBL/GenBank/DDBJ databases">
        <authorList>
            <person name="Castelo-Branco R."/>
            <person name="Eusebio N."/>
            <person name="Adriana R."/>
            <person name="Vieira A."/>
            <person name="Brugerolle De Fraissinette N."/>
            <person name="Rezende De Castro R."/>
            <person name="Schneider M.P."/>
            <person name="Vasconcelos V."/>
            <person name="Leao P.N."/>
        </authorList>
    </citation>
    <scope>NUCLEOTIDE SEQUENCE</scope>
    <source>
        <strain evidence="3">LEGE 07157</strain>
    </source>
</reference>